<accession>A0A0D7AIV8</accession>
<name>A0A0D7AIV8_9AGAR</name>
<dbReference type="OrthoDB" id="413520at2759"/>
<evidence type="ECO:0000313" key="2">
    <source>
        <dbReference type="Proteomes" id="UP000054144"/>
    </source>
</evidence>
<dbReference type="AlphaFoldDB" id="A0A0D7AIV8"/>
<dbReference type="EMBL" id="KN881648">
    <property type="protein sequence ID" value="KIY51795.1"/>
    <property type="molecule type" value="Genomic_DNA"/>
</dbReference>
<protein>
    <submittedName>
        <fullName evidence="1">Uncharacterized protein</fullName>
    </submittedName>
</protein>
<dbReference type="Pfam" id="PF10294">
    <property type="entry name" value="Methyltransf_16"/>
    <property type="match status" value="1"/>
</dbReference>
<dbReference type="Proteomes" id="UP000054144">
    <property type="component" value="Unassembled WGS sequence"/>
</dbReference>
<organism evidence="1 2">
    <name type="scientific">Fistulina hepatica ATCC 64428</name>
    <dbReference type="NCBI Taxonomy" id="1128425"/>
    <lineage>
        <taxon>Eukaryota</taxon>
        <taxon>Fungi</taxon>
        <taxon>Dikarya</taxon>
        <taxon>Basidiomycota</taxon>
        <taxon>Agaricomycotina</taxon>
        <taxon>Agaricomycetes</taxon>
        <taxon>Agaricomycetidae</taxon>
        <taxon>Agaricales</taxon>
        <taxon>Fistulinaceae</taxon>
        <taxon>Fistulina</taxon>
    </lineage>
</organism>
<proteinExistence type="predicted"/>
<dbReference type="InterPro" id="IPR019410">
    <property type="entry name" value="Methyltransf_16"/>
</dbReference>
<reference evidence="1 2" key="1">
    <citation type="journal article" date="2015" name="Fungal Genet. Biol.">
        <title>Evolution of novel wood decay mechanisms in Agaricales revealed by the genome sequences of Fistulina hepatica and Cylindrobasidium torrendii.</title>
        <authorList>
            <person name="Floudas D."/>
            <person name="Held B.W."/>
            <person name="Riley R."/>
            <person name="Nagy L.G."/>
            <person name="Koehler G."/>
            <person name="Ransdell A.S."/>
            <person name="Younus H."/>
            <person name="Chow J."/>
            <person name="Chiniquy J."/>
            <person name="Lipzen A."/>
            <person name="Tritt A."/>
            <person name="Sun H."/>
            <person name="Haridas S."/>
            <person name="LaButti K."/>
            <person name="Ohm R.A."/>
            <person name="Kues U."/>
            <person name="Blanchette R.A."/>
            <person name="Grigoriev I.V."/>
            <person name="Minto R.E."/>
            <person name="Hibbett D.S."/>
        </authorList>
    </citation>
    <scope>NUCLEOTIDE SEQUENCE [LARGE SCALE GENOMIC DNA]</scope>
    <source>
        <strain evidence="1 2">ATCC 64428</strain>
    </source>
</reference>
<dbReference type="SUPFAM" id="SSF53335">
    <property type="entry name" value="S-adenosyl-L-methionine-dependent methyltransferases"/>
    <property type="match status" value="1"/>
</dbReference>
<dbReference type="GO" id="GO:0008757">
    <property type="term" value="F:S-adenosylmethionine-dependent methyltransferase activity"/>
    <property type="evidence" value="ECO:0007669"/>
    <property type="project" value="UniProtKB-ARBA"/>
</dbReference>
<evidence type="ECO:0000313" key="1">
    <source>
        <dbReference type="EMBL" id="KIY51795.1"/>
    </source>
</evidence>
<sequence length="333" mass="36482">MSCYNFPQDLDIKPSVSASSESTFVAVDQLDAIRKYGIAGRIWEASYLMKKYLENVPDVVYDPPSPFSTTSDILSHASHAGAAPPHTIIELGAGTGAISAVLSALSGPHDMVIATDLPGVCPLLEETLSSRCQSTYRCTLLVRPLPWGDADFATRLAVELMHNDAHSNRYLTHVICCDLVYFPMLHAPLLRCLLTVTSPPFADASHLPDVIIAYKIRSLAKETPFWAAFGLYFEFFPVLARQKRQIPMRTNAPESEGHGEGEEGDENIAWTRLGAGADDAMFVFTARRRPESLAWDIPETDADLLAGVSAWGTLDRKGSDTFETLLLMDLGGY</sequence>
<dbReference type="GO" id="GO:0032991">
    <property type="term" value="C:protein-containing complex"/>
    <property type="evidence" value="ECO:0007669"/>
    <property type="project" value="TreeGrafter"/>
</dbReference>
<dbReference type="Gene3D" id="3.40.50.150">
    <property type="entry name" value="Vaccinia Virus protein VP39"/>
    <property type="match status" value="1"/>
</dbReference>
<dbReference type="InterPro" id="IPR029063">
    <property type="entry name" value="SAM-dependent_MTases_sf"/>
</dbReference>
<dbReference type="GO" id="GO:0005829">
    <property type="term" value="C:cytosol"/>
    <property type="evidence" value="ECO:0007669"/>
    <property type="project" value="TreeGrafter"/>
</dbReference>
<dbReference type="PANTHER" id="PTHR14614:SF161">
    <property type="match status" value="1"/>
</dbReference>
<dbReference type="PANTHER" id="PTHR14614">
    <property type="entry name" value="HEPATOCELLULAR CARCINOMA-ASSOCIATED ANTIGEN"/>
    <property type="match status" value="1"/>
</dbReference>
<gene>
    <name evidence="1" type="ORF">FISHEDRAFT_36414</name>
</gene>
<keyword evidence="2" id="KW-1185">Reference proteome</keyword>